<keyword evidence="6" id="KW-1185">Reference proteome</keyword>
<keyword evidence="1" id="KW-0479">Metal-binding</keyword>
<feature type="compositionally biased region" description="Polar residues" evidence="3">
    <location>
        <begin position="50"/>
        <end position="60"/>
    </location>
</feature>
<dbReference type="InParanoid" id="A0A068UZM8"/>
<dbReference type="STRING" id="49390.A0A068UZM8"/>
<evidence type="ECO:0000313" key="6">
    <source>
        <dbReference type="Proteomes" id="UP000295252"/>
    </source>
</evidence>
<gene>
    <name evidence="5" type="ORF">GSCOC_T00039164001</name>
</gene>
<dbReference type="Gene3D" id="2.60.120.330">
    <property type="entry name" value="B-lactam Antibiotic, Isopenicillin N Synthase, Chain"/>
    <property type="match status" value="2"/>
</dbReference>
<feature type="domain" description="Non-haem dioxygenase N-terminal" evidence="4">
    <location>
        <begin position="69"/>
        <end position="137"/>
    </location>
</feature>
<evidence type="ECO:0000256" key="3">
    <source>
        <dbReference type="SAM" id="MobiDB-lite"/>
    </source>
</evidence>
<dbReference type="Gramene" id="CDP14005">
    <property type="protein sequence ID" value="CDP14005"/>
    <property type="gene ID" value="GSCOC_T00039164001"/>
</dbReference>
<dbReference type="InterPro" id="IPR026992">
    <property type="entry name" value="DIOX_N"/>
</dbReference>
<evidence type="ECO:0000256" key="1">
    <source>
        <dbReference type="ARBA" id="ARBA00022723"/>
    </source>
</evidence>
<dbReference type="Proteomes" id="UP000295252">
    <property type="component" value="Chromosome IV"/>
</dbReference>
<dbReference type="PANTHER" id="PTHR34945">
    <property type="entry name" value="2-OXOGLUTARATE (2OG) AND FE(II)-DEPENDENT OXYGENASE SUPERFAMILY PROTEIN"/>
    <property type="match status" value="1"/>
</dbReference>
<evidence type="ECO:0000256" key="2">
    <source>
        <dbReference type="ARBA" id="ARBA00023004"/>
    </source>
</evidence>
<feature type="region of interest" description="Disordered" evidence="3">
    <location>
        <begin position="1"/>
        <end position="32"/>
    </location>
</feature>
<feature type="region of interest" description="Disordered" evidence="3">
    <location>
        <begin position="50"/>
        <end position="70"/>
    </location>
</feature>
<proteinExistence type="predicted"/>
<reference evidence="6" key="1">
    <citation type="journal article" date="2014" name="Science">
        <title>The coffee genome provides insight into the convergent evolution of caffeine biosynthesis.</title>
        <authorList>
            <person name="Denoeud F."/>
            <person name="Carretero-Paulet L."/>
            <person name="Dereeper A."/>
            <person name="Droc G."/>
            <person name="Guyot R."/>
            <person name="Pietrella M."/>
            <person name="Zheng C."/>
            <person name="Alberti A."/>
            <person name="Anthony F."/>
            <person name="Aprea G."/>
            <person name="Aury J.M."/>
            <person name="Bento P."/>
            <person name="Bernard M."/>
            <person name="Bocs S."/>
            <person name="Campa C."/>
            <person name="Cenci A."/>
            <person name="Combes M.C."/>
            <person name="Crouzillat D."/>
            <person name="Da Silva C."/>
            <person name="Daddiego L."/>
            <person name="De Bellis F."/>
            <person name="Dussert S."/>
            <person name="Garsmeur O."/>
            <person name="Gayraud T."/>
            <person name="Guignon V."/>
            <person name="Jahn K."/>
            <person name="Jamilloux V."/>
            <person name="Joet T."/>
            <person name="Labadie K."/>
            <person name="Lan T."/>
            <person name="Leclercq J."/>
            <person name="Lepelley M."/>
            <person name="Leroy T."/>
            <person name="Li L.T."/>
            <person name="Librado P."/>
            <person name="Lopez L."/>
            <person name="Munoz A."/>
            <person name="Noel B."/>
            <person name="Pallavicini A."/>
            <person name="Perrotta G."/>
            <person name="Poncet V."/>
            <person name="Pot D."/>
            <person name="Priyono X."/>
            <person name="Rigoreau M."/>
            <person name="Rouard M."/>
            <person name="Rozas J."/>
            <person name="Tranchant-Dubreuil C."/>
            <person name="VanBuren R."/>
            <person name="Zhang Q."/>
            <person name="Andrade A.C."/>
            <person name="Argout X."/>
            <person name="Bertrand B."/>
            <person name="de Kochko A."/>
            <person name="Graziosi G."/>
            <person name="Henry R.J."/>
            <person name="Jayarama X."/>
            <person name="Ming R."/>
            <person name="Nagai C."/>
            <person name="Rounsley S."/>
            <person name="Sankoff D."/>
            <person name="Giuliano G."/>
            <person name="Albert V.A."/>
            <person name="Wincker P."/>
            <person name="Lashermes P."/>
        </authorList>
    </citation>
    <scope>NUCLEOTIDE SEQUENCE [LARGE SCALE GENOMIC DNA]</scope>
    <source>
        <strain evidence="6">cv. DH200-94</strain>
    </source>
</reference>
<evidence type="ECO:0000259" key="4">
    <source>
        <dbReference type="Pfam" id="PF14226"/>
    </source>
</evidence>
<organism evidence="5 6">
    <name type="scientific">Coffea canephora</name>
    <name type="common">Robusta coffee</name>
    <dbReference type="NCBI Taxonomy" id="49390"/>
    <lineage>
        <taxon>Eukaryota</taxon>
        <taxon>Viridiplantae</taxon>
        <taxon>Streptophyta</taxon>
        <taxon>Embryophyta</taxon>
        <taxon>Tracheophyta</taxon>
        <taxon>Spermatophyta</taxon>
        <taxon>Magnoliopsida</taxon>
        <taxon>eudicotyledons</taxon>
        <taxon>Gunneridae</taxon>
        <taxon>Pentapetalae</taxon>
        <taxon>asterids</taxon>
        <taxon>lamiids</taxon>
        <taxon>Gentianales</taxon>
        <taxon>Rubiaceae</taxon>
        <taxon>Ixoroideae</taxon>
        <taxon>Gardenieae complex</taxon>
        <taxon>Bertiereae - Coffeeae clade</taxon>
        <taxon>Coffeeae</taxon>
        <taxon>Coffea</taxon>
    </lineage>
</organism>
<dbReference type="Pfam" id="PF14226">
    <property type="entry name" value="DIOX_N"/>
    <property type="match status" value="1"/>
</dbReference>
<accession>A0A068UZM8</accession>
<name>A0A068UZM8_COFCA</name>
<sequence>MASSAHEHHHHLPNPYATTAAPPPTPSTQPNEAADALSCLLHRLPPNLTLSLPTRHSSPPATAVATNPPLISLSDPPESLRSNLLSAGSQFGFFQLTNHSIPSQLATSAESDALSLFNLSPEEKQLHFPQNWPLGYDAGDDDDEESTISGESSVCLDSACSSESTELNLTSLREFTADMAKLGLQLVEELSCAFGFDNPARPDPNKVCSLMWISDSRGTSSNKPALSGRIYPYAIGLQYQIRCQKYSILTDSGWTAVSPNVDTILATLGDIAQVWSNGKIKKARGRAAPNLSGANNSDCVSMTLLITLPVDATVSPLLPKLDSGNGEERDPENDCSSKSAKEERIFNSFSFEDYAWRIYHERLHSKDPLLRYRAQLQRPLLFHTSINDA</sequence>
<keyword evidence="2" id="KW-0408">Iron</keyword>
<dbReference type="SUPFAM" id="SSF51197">
    <property type="entry name" value="Clavaminate synthase-like"/>
    <property type="match status" value="1"/>
</dbReference>
<protein>
    <recommendedName>
        <fullName evidence="4">Non-haem dioxygenase N-terminal domain-containing protein</fullName>
    </recommendedName>
</protein>
<feature type="region of interest" description="Disordered" evidence="3">
    <location>
        <begin position="319"/>
        <end position="339"/>
    </location>
</feature>
<dbReference type="EMBL" id="HG739162">
    <property type="protein sequence ID" value="CDP14005.1"/>
    <property type="molecule type" value="Genomic_DNA"/>
</dbReference>
<dbReference type="GO" id="GO:0046872">
    <property type="term" value="F:metal ion binding"/>
    <property type="evidence" value="ECO:0007669"/>
    <property type="project" value="UniProtKB-KW"/>
</dbReference>
<dbReference type="GO" id="GO:0016706">
    <property type="term" value="F:2-oxoglutarate-dependent dioxygenase activity"/>
    <property type="evidence" value="ECO:0007669"/>
    <property type="project" value="UniProtKB-ARBA"/>
</dbReference>
<dbReference type="FunCoup" id="A0A068UZM8">
    <property type="interactions" value="144"/>
</dbReference>
<dbReference type="PhylomeDB" id="A0A068UZM8"/>
<evidence type="ECO:0000313" key="5">
    <source>
        <dbReference type="EMBL" id="CDP14005.1"/>
    </source>
</evidence>
<dbReference type="PANTHER" id="PTHR34945:SF2">
    <property type="entry name" value="2-OXOGLUTARATE (2OG) AND FE(II)-DEPENDENT OXYGENASE SUPERFAMILY PROTEIN"/>
    <property type="match status" value="1"/>
</dbReference>
<dbReference type="OrthoDB" id="659818at2759"/>
<dbReference type="OMA" id="CFPKNWP"/>
<dbReference type="InterPro" id="IPR027443">
    <property type="entry name" value="IPNS-like_sf"/>
</dbReference>
<dbReference type="AlphaFoldDB" id="A0A068UZM8"/>